<feature type="region of interest" description="Disordered" evidence="1">
    <location>
        <begin position="193"/>
        <end position="216"/>
    </location>
</feature>
<accession>A0A8J6HRW6</accession>
<evidence type="ECO:0000313" key="2">
    <source>
        <dbReference type="EMBL" id="KAH0819645.1"/>
    </source>
</evidence>
<dbReference type="AlphaFoldDB" id="A0A8J6HRW6"/>
<evidence type="ECO:0000313" key="3">
    <source>
        <dbReference type="Proteomes" id="UP000719412"/>
    </source>
</evidence>
<dbReference type="Proteomes" id="UP000719412">
    <property type="component" value="Unassembled WGS sequence"/>
</dbReference>
<protein>
    <submittedName>
        <fullName evidence="2">Uncharacterized protein</fullName>
    </submittedName>
</protein>
<sequence>MLIFILIKQDKPNNVVGLPWTETRAYFRHLSHIPRRIGKNRGTGCYRGITSPSEAKKPIRDKLCRHRCRAAANVFKPFSRAELEAAHTWQPRRRPRQTETDVGVGASASETDPESTRRGTRRVPGTSTVAPHLAAGASTRVKRFPYTICNRGYINKSIPARTEYYISQITDPIFGSTETRANPKPMTNSCYRTQPPPPAPPSVPWDPPPLPAPKRAHPSTLVYKNIYSL</sequence>
<keyword evidence="3" id="KW-1185">Reference proteome</keyword>
<feature type="region of interest" description="Disordered" evidence="1">
    <location>
        <begin position="86"/>
        <end position="129"/>
    </location>
</feature>
<evidence type="ECO:0000256" key="1">
    <source>
        <dbReference type="SAM" id="MobiDB-lite"/>
    </source>
</evidence>
<organism evidence="2 3">
    <name type="scientific">Tenebrio molitor</name>
    <name type="common">Yellow mealworm beetle</name>
    <dbReference type="NCBI Taxonomy" id="7067"/>
    <lineage>
        <taxon>Eukaryota</taxon>
        <taxon>Metazoa</taxon>
        <taxon>Ecdysozoa</taxon>
        <taxon>Arthropoda</taxon>
        <taxon>Hexapoda</taxon>
        <taxon>Insecta</taxon>
        <taxon>Pterygota</taxon>
        <taxon>Neoptera</taxon>
        <taxon>Endopterygota</taxon>
        <taxon>Coleoptera</taxon>
        <taxon>Polyphaga</taxon>
        <taxon>Cucujiformia</taxon>
        <taxon>Tenebrionidae</taxon>
        <taxon>Tenebrio</taxon>
    </lineage>
</organism>
<reference evidence="2" key="2">
    <citation type="submission" date="2021-08" db="EMBL/GenBank/DDBJ databases">
        <authorList>
            <person name="Eriksson T."/>
        </authorList>
    </citation>
    <scope>NUCLEOTIDE SEQUENCE</scope>
    <source>
        <strain evidence="2">Stoneville</strain>
        <tissue evidence="2">Whole head</tissue>
    </source>
</reference>
<feature type="compositionally biased region" description="Pro residues" evidence="1">
    <location>
        <begin position="194"/>
        <end position="212"/>
    </location>
</feature>
<comment type="caution">
    <text evidence="2">The sequence shown here is derived from an EMBL/GenBank/DDBJ whole genome shotgun (WGS) entry which is preliminary data.</text>
</comment>
<proteinExistence type="predicted"/>
<gene>
    <name evidence="2" type="ORF">GEV33_003147</name>
</gene>
<dbReference type="EMBL" id="JABDTM020014064">
    <property type="protein sequence ID" value="KAH0819645.1"/>
    <property type="molecule type" value="Genomic_DNA"/>
</dbReference>
<reference evidence="2" key="1">
    <citation type="journal article" date="2020" name="J Insects Food Feed">
        <title>The yellow mealworm (Tenebrio molitor) genome: a resource for the emerging insects as food and feed industry.</title>
        <authorList>
            <person name="Eriksson T."/>
            <person name="Andere A."/>
            <person name="Kelstrup H."/>
            <person name="Emery V."/>
            <person name="Picard C."/>
        </authorList>
    </citation>
    <scope>NUCLEOTIDE SEQUENCE</scope>
    <source>
        <strain evidence="2">Stoneville</strain>
        <tissue evidence="2">Whole head</tissue>
    </source>
</reference>
<name>A0A8J6HRW6_TENMO</name>